<feature type="domain" description="Response regulatory" evidence="2">
    <location>
        <begin position="4"/>
        <end position="116"/>
    </location>
</feature>
<dbReference type="SMART" id="SM00850">
    <property type="entry name" value="LytTR"/>
    <property type="match status" value="1"/>
</dbReference>
<dbReference type="SUPFAM" id="SSF52172">
    <property type="entry name" value="CheY-like"/>
    <property type="match status" value="1"/>
</dbReference>
<feature type="domain" description="HTH LytTR-type" evidence="3">
    <location>
        <begin position="142"/>
        <end position="246"/>
    </location>
</feature>
<dbReference type="PANTHER" id="PTHR45526">
    <property type="entry name" value="TRANSCRIPTIONAL REGULATORY PROTEIN DPIA"/>
    <property type="match status" value="1"/>
</dbReference>
<dbReference type="Proteomes" id="UP001210231">
    <property type="component" value="Unassembled WGS sequence"/>
</dbReference>
<name>A0ABT4UFZ2_9BACT</name>
<dbReference type="GO" id="GO:0003677">
    <property type="term" value="F:DNA binding"/>
    <property type="evidence" value="ECO:0007669"/>
    <property type="project" value="UniProtKB-KW"/>
</dbReference>
<dbReference type="PROSITE" id="PS50110">
    <property type="entry name" value="RESPONSE_REGULATORY"/>
    <property type="match status" value="1"/>
</dbReference>
<dbReference type="PROSITE" id="PS50930">
    <property type="entry name" value="HTH_LYTTR"/>
    <property type="match status" value="1"/>
</dbReference>
<protein>
    <submittedName>
        <fullName evidence="4">LytTR family DNA-binding domain-containing protein</fullName>
    </submittedName>
</protein>
<organism evidence="4 5">
    <name type="scientific">Polluticaenibacter yanchengensis</name>
    <dbReference type="NCBI Taxonomy" id="3014562"/>
    <lineage>
        <taxon>Bacteria</taxon>
        <taxon>Pseudomonadati</taxon>
        <taxon>Bacteroidota</taxon>
        <taxon>Chitinophagia</taxon>
        <taxon>Chitinophagales</taxon>
        <taxon>Chitinophagaceae</taxon>
        <taxon>Polluticaenibacter</taxon>
    </lineage>
</organism>
<dbReference type="Gene3D" id="3.40.50.2300">
    <property type="match status" value="1"/>
</dbReference>
<evidence type="ECO:0000256" key="1">
    <source>
        <dbReference type="PROSITE-ProRule" id="PRU00169"/>
    </source>
</evidence>
<evidence type="ECO:0000313" key="5">
    <source>
        <dbReference type="Proteomes" id="UP001210231"/>
    </source>
</evidence>
<dbReference type="InterPro" id="IPR001789">
    <property type="entry name" value="Sig_transdc_resp-reg_receiver"/>
</dbReference>
<evidence type="ECO:0000259" key="2">
    <source>
        <dbReference type="PROSITE" id="PS50110"/>
    </source>
</evidence>
<keyword evidence="5" id="KW-1185">Reference proteome</keyword>
<dbReference type="Pfam" id="PF04397">
    <property type="entry name" value="LytTR"/>
    <property type="match status" value="1"/>
</dbReference>
<evidence type="ECO:0000313" key="4">
    <source>
        <dbReference type="EMBL" id="MDA3613744.1"/>
    </source>
</evidence>
<gene>
    <name evidence="4" type="ORF">O3P16_02910</name>
</gene>
<dbReference type="RefSeq" id="WP_407030072.1">
    <property type="nucleotide sequence ID" value="NZ_JAQGEF010000002.1"/>
</dbReference>
<accession>A0ABT4UFZ2</accession>
<dbReference type="Gene3D" id="2.40.50.1020">
    <property type="entry name" value="LytTr DNA-binding domain"/>
    <property type="match status" value="1"/>
</dbReference>
<sequence length="247" mass="28433">MPINCIIIDDEHHGIITLSHLLENIEGVTVVAKSQNSLEAKTLIEKYQPDLVFLDIEMPGMNGFEVLEQFDALNFKVVITTAYDKYAIKALKLSALDYLLKPVSSEELEATLEKYTRQEMFSTKEQIVHVQQFRSQAMQDIIALSMQEGLIFVKMQDIAYLEASGNYTHITLINGDKHIASKNLSIFDDVLKENPLFFRAHKSNIVNLKFIKQYNRKDGGELIMQDDKVILLSRTKKQEFWDLFQKI</sequence>
<dbReference type="PANTHER" id="PTHR45526:SF1">
    <property type="entry name" value="TRANSCRIPTIONAL REGULATORY PROTEIN DCUR-RELATED"/>
    <property type="match status" value="1"/>
</dbReference>
<dbReference type="InterPro" id="IPR051271">
    <property type="entry name" value="2C-system_Tx_regulators"/>
</dbReference>
<feature type="modified residue" description="4-aspartylphosphate" evidence="1">
    <location>
        <position position="55"/>
    </location>
</feature>
<keyword evidence="4" id="KW-0238">DNA-binding</keyword>
<dbReference type="EMBL" id="JAQGEF010000002">
    <property type="protein sequence ID" value="MDA3613744.1"/>
    <property type="molecule type" value="Genomic_DNA"/>
</dbReference>
<dbReference type="InterPro" id="IPR007492">
    <property type="entry name" value="LytTR_DNA-bd_dom"/>
</dbReference>
<dbReference type="SMART" id="SM00448">
    <property type="entry name" value="REC"/>
    <property type="match status" value="1"/>
</dbReference>
<reference evidence="4 5" key="1">
    <citation type="submission" date="2022-12" db="EMBL/GenBank/DDBJ databases">
        <title>Chitinophagaceae gen. sp. nov., a new member of the family Chitinophagaceae, isolated from soil in a chemical factory.</title>
        <authorList>
            <person name="Ke Z."/>
        </authorList>
    </citation>
    <scope>NUCLEOTIDE SEQUENCE [LARGE SCALE GENOMIC DNA]</scope>
    <source>
        <strain evidence="4 5">LY-5</strain>
    </source>
</reference>
<evidence type="ECO:0000259" key="3">
    <source>
        <dbReference type="PROSITE" id="PS50930"/>
    </source>
</evidence>
<dbReference type="Pfam" id="PF00072">
    <property type="entry name" value="Response_reg"/>
    <property type="match status" value="1"/>
</dbReference>
<dbReference type="InterPro" id="IPR011006">
    <property type="entry name" value="CheY-like_superfamily"/>
</dbReference>
<comment type="caution">
    <text evidence="4">The sequence shown here is derived from an EMBL/GenBank/DDBJ whole genome shotgun (WGS) entry which is preliminary data.</text>
</comment>
<keyword evidence="1" id="KW-0597">Phosphoprotein</keyword>
<proteinExistence type="predicted"/>